<keyword evidence="6" id="KW-1185">Reference proteome</keyword>
<dbReference type="SUPFAM" id="SSF53597">
    <property type="entry name" value="Dihydrofolate reductase-like"/>
    <property type="match status" value="1"/>
</dbReference>
<feature type="domain" description="Bacterial bifunctional deaminase-reductase C-terminal" evidence="4">
    <location>
        <begin position="39"/>
        <end position="216"/>
    </location>
</feature>
<evidence type="ECO:0000313" key="5">
    <source>
        <dbReference type="EMBL" id="TYT74837.1"/>
    </source>
</evidence>
<proteinExistence type="predicted"/>
<dbReference type="Pfam" id="PF01872">
    <property type="entry name" value="RibD_C"/>
    <property type="match status" value="1"/>
</dbReference>
<dbReference type="OrthoDB" id="338010at2"/>
<name>A0A5Q4VEL7_9BACT</name>
<gene>
    <name evidence="5" type="ORF">FIM25_08295</name>
</gene>
<keyword evidence="2" id="KW-0521">NADP</keyword>
<dbReference type="AlphaFoldDB" id="A0A5Q4VEL7"/>
<comment type="pathway">
    <text evidence="1">Cofactor biosynthesis; riboflavin biosynthesis.</text>
</comment>
<dbReference type="PANTHER" id="PTHR38011">
    <property type="entry name" value="DIHYDROFOLATE REDUCTASE FAMILY PROTEIN (AFU_ORTHOLOGUE AFUA_8G06820)"/>
    <property type="match status" value="1"/>
</dbReference>
<evidence type="ECO:0000256" key="1">
    <source>
        <dbReference type="ARBA" id="ARBA00005104"/>
    </source>
</evidence>
<dbReference type="PANTHER" id="PTHR38011:SF7">
    <property type="entry name" value="2,5-DIAMINO-6-RIBOSYLAMINO-4(3H)-PYRIMIDINONE 5'-PHOSPHATE REDUCTASE"/>
    <property type="match status" value="1"/>
</dbReference>
<reference evidence="5 6" key="1">
    <citation type="submission" date="2019-06" db="EMBL/GenBank/DDBJ databases">
        <title>Desulfobotulus mexicanus sp. nov., a novel sulfate-reducing bacterium isolated from the sediment of an alkaline crater lake in Mexico.</title>
        <authorList>
            <person name="Hirschler-Rea A."/>
        </authorList>
    </citation>
    <scope>NUCLEOTIDE SEQUENCE [LARGE SCALE GENOMIC DNA]</scope>
    <source>
        <strain evidence="5 6">PAR22N</strain>
    </source>
</reference>
<comment type="caution">
    <text evidence="5">The sequence shown here is derived from an EMBL/GenBank/DDBJ whole genome shotgun (WGS) entry which is preliminary data.</text>
</comment>
<dbReference type="EMBL" id="VDMB01000008">
    <property type="protein sequence ID" value="TYT74837.1"/>
    <property type="molecule type" value="Genomic_DNA"/>
</dbReference>
<dbReference type="InterPro" id="IPR050765">
    <property type="entry name" value="Riboflavin_Biosynth_HTPR"/>
</dbReference>
<dbReference type="Proteomes" id="UP000321899">
    <property type="component" value="Unassembled WGS sequence"/>
</dbReference>
<keyword evidence="3" id="KW-0560">Oxidoreductase</keyword>
<evidence type="ECO:0000259" key="4">
    <source>
        <dbReference type="Pfam" id="PF01872"/>
    </source>
</evidence>
<dbReference type="Gene3D" id="3.40.430.10">
    <property type="entry name" value="Dihydrofolate Reductase, subunit A"/>
    <property type="match status" value="1"/>
</dbReference>
<evidence type="ECO:0000256" key="2">
    <source>
        <dbReference type="ARBA" id="ARBA00022857"/>
    </source>
</evidence>
<evidence type="ECO:0000313" key="6">
    <source>
        <dbReference type="Proteomes" id="UP000321899"/>
    </source>
</evidence>
<dbReference type="GO" id="GO:0009231">
    <property type="term" value="P:riboflavin biosynthetic process"/>
    <property type="evidence" value="ECO:0007669"/>
    <property type="project" value="InterPro"/>
</dbReference>
<evidence type="ECO:0000256" key="3">
    <source>
        <dbReference type="ARBA" id="ARBA00023002"/>
    </source>
</evidence>
<sequence>MAGCGTDCCRYSHLLKMVSSMPKTCLIAAMTLCGHIGPHTFASPEDRQHLEYWRDKSDASLMGAATLRDADPEMRGSGGILKANRIRAFISASGDIPFDGRRAFLHGPPPLIFTSEYLAEPLQKKAGSRAKVLIADTEDTGLNLKHVLEILKNKGVKTLLLEGGGGLNREALKQGVVDELLLTLCPVICGSSNAVPFVRKGRPLHETGHWRLAAHRTGKFGEIFLHYKKT</sequence>
<dbReference type="GO" id="GO:0008703">
    <property type="term" value="F:5-amino-6-(5-phosphoribosylamino)uracil reductase activity"/>
    <property type="evidence" value="ECO:0007669"/>
    <property type="project" value="InterPro"/>
</dbReference>
<accession>A0A5Q4VEL7</accession>
<dbReference type="InterPro" id="IPR024072">
    <property type="entry name" value="DHFR-like_dom_sf"/>
</dbReference>
<dbReference type="InterPro" id="IPR002734">
    <property type="entry name" value="RibDG_C"/>
</dbReference>
<protein>
    <recommendedName>
        <fullName evidence="4">Bacterial bifunctional deaminase-reductase C-terminal domain-containing protein</fullName>
    </recommendedName>
</protein>
<organism evidence="5 6">
    <name type="scientific">Desulfobotulus mexicanus</name>
    <dbReference type="NCBI Taxonomy" id="2586642"/>
    <lineage>
        <taxon>Bacteria</taxon>
        <taxon>Pseudomonadati</taxon>
        <taxon>Thermodesulfobacteriota</taxon>
        <taxon>Desulfobacteria</taxon>
        <taxon>Desulfobacterales</taxon>
        <taxon>Desulfobacteraceae</taxon>
        <taxon>Desulfobotulus</taxon>
    </lineage>
</organism>